<sequence>MARIKIDMPDNYIFSTEVPIRISDINYGGHLSNDAMLSIVHEARIHFLNHYHYGELDIEGLGLIMTDSAIIYKAEGFHGDLLRIDVALGDFNKYGCDIYYLITNKKTAVEVAHAKTGIVFFDYEQRKITGIPETFMNKVMKETQPG</sequence>
<accession>A0A2G6JNT8</accession>
<protein>
    <submittedName>
        <fullName evidence="3">Thioesterase</fullName>
    </submittedName>
</protein>
<comment type="caution">
    <text evidence="3">The sequence shown here is derived from an EMBL/GenBank/DDBJ whole genome shotgun (WGS) entry which is preliminary data.</text>
</comment>
<dbReference type="CDD" id="cd00586">
    <property type="entry name" value="4HBT"/>
    <property type="match status" value="1"/>
</dbReference>
<evidence type="ECO:0000256" key="1">
    <source>
        <dbReference type="ARBA" id="ARBA00005953"/>
    </source>
</evidence>
<dbReference type="PANTHER" id="PTHR31793">
    <property type="entry name" value="4-HYDROXYBENZOYL-COA THIOESTERASE FAMILY MEMBER"/>
    <property type="match status" value="1"/>
</dbReference>
<dbReference type="Gene3D" id="3.10.129.10">
    <property type="entry name" value="Hotdog Thioesterase"/>
    <property type="match status" value="1"/>
</dbReference>
<dbReference type="SUPFAM" id="SSF54637">
    <property type="entry name" value="Thioesterase/thiol ester dehydrase-isomerase"/>
    <property type="match status" value="1"/>
</dbReference>
<dbReference type="EMBL" id="PDSH01000015">
    <property type="protein sequence ID" value="PIE24890.1"/>
    <property type="molecule type" value="Genomic_DNA"/>
</dbReference>
<dbReference type="STRING" id="207954.MED92_16425"/>
<proteinExistence type="inferred from homology"/>
<dbReference type="AlphaFoldDB" id="A0A2G6JNT8"/>
<dbReference type="Proteomes" id="UP000243469">
    <property type="component" value="Unassembled WGS sequence"/>
</dbReference>
<dbReference type="InterPro" id="IPR050563">
    <property type="entry name" value="4-hydroxybenzoyl-CoA_TE"/>
</dbReference>
<dbReference type="GO" id="GO:0047617">
    <property type="term" value="F:fatty acyl-CoA hydrolase activity"/>
    <property type="evidence" value="ECO:0007669"/>
    <property type="project" value="TreeGrafter"/>
</dbReference>
<evidence type="ECO:0000256" key="2">
    <source>
        <dbReference type="ARBA" id="ARBA00022801"/>
    </source>
</evidence>
<dbReference type="PANTHER" id="PTHR31793:SF27">
    <property type="entry name" value="NOVEL THIOESTERASE SUPERFAMILY DOMAIN AND SAPOSIN A-TYPE DOMAIN CONTAINING PROTEIN (0610012H03RIK)"/>
    <property type="match status" value="1"/>
</dbReference>
<reference evidence="3 4" key="1">
    <citation type="submission" date="2017-10" db="EMBL/GenBank/DDBJ databases">
        <title>Novel microbial diversity and functional potential in the marine mammal oral microbiome.</title>
        <authorList>
            <person name="Dudek N.K."/>
            <person name="Sun C.L."/>
            <person name="Burstein D."/>
            <person name="Kantor R.S."/>
            <person name="Aliaga Goltsman D.S."/>
            <person name="Bik E.M."/>
            <person name="Thomas B.C."/>
            <person name="Banfield J.F."/>
            <person name="Relman D.A."/>
        </authorList>
    </citation>
    <scope>NUCLEOTIDE SEQUENCE [LARGE SCALE GENOMIC DNA]</scope>
    <source>
        <strain evidence="3">DOLJORAL78_47_21</strain>
    </source>
</reference>
<organism evidence="3 4">
    <name type="scientific">Neptuniibacter caesariensis</name>
    <dbReference type="NCBI Taxonomy" id="207954"/>
    <lineage>
        <taxon>Bacteria</taxon>
        <taxon>Pseudomonadati</taxon>
        <taxon>Pseudomonadota</taxon>
        <taxon>Gammaproteobacteria</taxon>
        <taxon>Oceanospirillales</taxon>
        <taxon>Oceanospirillaceae</taxon>
        <taxon>Neptuniibacter</taxon>
    </lineage>
</organism>
<keyword evidence="2" id="KW-0378">Hydrolase</keyword>
<evidence type="ECO:0000313" key="3">
    <source>
        <dbReference type="EMBL" id="PIE24890.1"/>
    </source>
</evidence>
<dbReference type="InterPro" id="IPR029069">
    <property type="entry name" value="HotDog_dom_sf"/>
</dbReference>
<evidence type="ECO:0000313" key="4">
    <source>
        <dbReference type="Proteomes" id="UP000243469"/>
    </source>
</evidence>
<dbReference type="Pfam" id="PF13279">
    <property type="entry name" value="4HBT_2"/>
    <property type="match status" value="1"/>
</dbReference>
<comment type="similarity">
    <text evidence="1">Belongs to the 4-hydroxybenzoyl-CoA thioesterase family.</text>
</comment>
<name>A0A2G6JNT8_NEPCE</name>
<gene>
    <name evidence="3" type="ORF">CSA60_02745</name>
</gene>